<evidence type="ECO:0000259" key="9">
    <source>
        <dbReference type="Pfam" id="PF13098"/>
    </source>
</evidence>
<dbReference type="InterPro" id="IPR018950">
    <property type="entry name" value="DiS-bond_isomerase_DsbC/G_N"/>
</dbReference>
<sequence length="271" mass="28917">MKNLTLIASAVVVASALISGTTTANDDNAGASMELPKAVADLGIPGAKVDKTFDTGLDGINGWVLSVENDTNVIYTTDDGNHAFIGMILGEGGENLTQAHMEQHMDESQLANLPQRSGAKDNGYSEEQESAALAQVEEEAFYVEEGTGDKVLYVVFDTQCGYCQQMYQASRAVLDEVTIRWVPVGFMGEGSLHQAAQIVDAENPVEVLATFERGGSVSGSPSTEAMNIVTENSNLIQSLGIKSTPNTIYRDENGEAHIKRGALRAADIRNL</sequence>
<dbReference type="RefSeq" id="WP_144815745.1">
    <property type="nucleotide sequence ID" value="NZ_VNFE01000010.1"/>
</dbReference>
<evidence type="ECO:0000313" key="10">
    <source>
        <dbReference type="EMBL" id="TVU87340.1"/>
    </source>
</evidence>
<keyword evidence="6 7" id="KW-0676">Redox-active center</keyword>
<keyword evidence="4 7" id="KW-0574">Periplasm</keyword>
<protein>
    <recommendedName>
        <fullName evidence="7">Thiol:disulfide interchange protein</fullName>
    </recommendedName>
</protein>
<dbReference type="Pfam" id="PF13098">
    <property type="entry name" value="Thioredoxin_2"/>
    <property type="match status" value="1"/>
</dbReference>
<dbReference type="GO" id="GO:0042597">
    <property type="term" value="C:periplasmic space"/>
    <property type="evidence" value="ECO:0007669"/>
    <property type="project" value="UniProtKB-SubCell"/>
</dbReference>
<evidence type="ECO:0000256" key="1">
    <source>
        <dbReference type="ARBA" id="ARBA00004418"/>
    </source>
</evidence>
<dbReference type="Gene3D" id="3.40.30.10">
    <property type="entry name" value="Glutaredoxin"/>
    <property type="match status" value="1"/>
</dbReference>
<feature type="domain" description="Thioredoxin-like fold" evidence="9">
    <location>
        <begin position="145"/>
        <end position="269"/>
    </location>
</feature>
<dbReference type="InterPro" id="IPR012336">
    <property type="entry name" value="Thioredoxin-like_fold"/>
</dbReference>
<accession>A0A558J172</accession>
<evidence type="ECO:0000313" key="11">
    <source>
        <dbReference type="Proteomes" id="UP000317288"/>
    </source>
</evidence>
<comment type="similarity">
    <text evidence="2 7">Belongs to the thioredoxin family. DsbC subfamily.</text>
</comment>
<dbReference type="Pfam" id="PF10411">
    <property type="entry name" value="DsbC_N"/>
    <property type="match status" value="1"/>
</dbReference>
<proteinExistence type="inferred from homology"/>
<gene>
    <name evidence="10" type="ORF">FQP89_22440</name>
</gene>
<keyword evidence="5" id="KW-1015">Disulfide bond</keyword>
<comment type="caution">
    <text evidence="10">The sequence shown here is derived from an EMBL/GenBank/DDBJ whole genome shotgun (WGS) entry which is preliminary data.</text>
</comment>
<evidence type="ECO:0000256" key="4">
    <source>
        <dbReference type="ARBA" id="ARBA00022764"/>
    </source>
</evidence>
<feature type="signal peptide" evidence="7">
    <location>
        <begin position="1"/>
        <end position="24"/>
    </location>
</feature>
<dbReference type="SUPFAM" id="SSF52833">
    <property type="entry name" value="Thioredoxin-like"/>
    <property type="match status" value="1"/>
</dbReference>
<dbReference type="InterPro" id="IPR036249">
    <property type="entry name" value="Thioredoxin-like_sf"/>
</dbReference>
<dbReference type="PANTHER" id="PTHR35272">
    <property type="entry name" value="THIOL:DISULFIDE INTERCHANGE PROTEIN DSBC-RELATED"/>
    <property type="match status" value="1"/>
</dbReference>
<dbReference type="AlphaFoldDB" id="A0A558J172"/>
<evidence type="ECO:0000256" key="7">
    <source>
        <dbReference type="RuleBase" id="RU364038"/>
    </source>
</evidence>
<keyword evidence="3 7" id="KW-0732">Signal</keyword>
<dbReference type="InterPro" id="IPR009094">
    <property type="entry name" value="DiS-bond_isomerase_DsbC/G_N_sf"/>
</dbReference>
<dbReference type="SUPFAM" id="SSF54423">
    <property type="entry name" value="DsbC/DsbG N-terminal domain-like"/>
    <property type="match status" value="1"/>
</dbReference>
<dbReference type="InterPro" id="IPR051470">
    <property type="entry name" value="Thiol:disulfide_interchange"/>
</dbReference>
<dbReference type="EMBL" id="VNFE01000010">
    <property type="protein sequence ID" value="TVU87340.1"/>
    <property type="molecule type" value="Genomic_DNA"/>
</dbReference>
<evidence type="ECO:0000256" key="3">
    <source>
        <dbReference type="ARBA" id="ARBA00022729"/>
    </source>
</evidence>
<comment type="function">
    <text evidence="7">Required for disulfide bond formation in some periplasmic proteins. Acts by transferring its disulfide bond to other proteins and is reduced in the process.</text>
</comment>
<organism evidence="10 11">
    <name type="scientific">Vreelandella titanicae</name>
    <dbReference type="NCBI Taxonomy" id="664683"/>
    <lineage>
        <taxon>Bacteria</taxon>
        <taxon>Pseudomonadati</taxon>
        <taxon>Pseudomonadota</taxon>
        <taxon>Gammaproteobacteria</taxon>
        <taxon>Oceanospirillales</taxon>
        <taxon>Halomonadaceae</taxon>
        <taxon>Vreelandella</taxon>
    </lineage>
</organism>
<comment type="subcellular location">
    <subcellularLocation>
        <location evidence="1 7">Periplasm</location>
    </subcellularLocation>
</comment>
<evidence type="ECO:0000259" key="8">
    <source>
        <dbReference type="Pfam" id="PF10411"/>
    </source>
</evidence>
<dbReference type="InterPro" id="IPR033954">
    <property type="entry name" value="DiS-bond_Isoase_DsbC/G"/>
</dbReference>
<dbReference type="CDD" id="cd03020">
    <property type="entry name" value="DsbA_DsbC_DsbG"/>
    <property type="match status" value="1"/>
</dbReference>
<feature type="domain" description="Disulphide bond isomerase DsbC/G N-terminal" evidence="8">
    <location>
        <begin position="44"/>
        <end position="98"/>
    </location>
</feature>
<feature type="chain" id="PRO_5022262975" description="Thiol:disulfide interchange protein" evidence="7">
    <location>
        <begin position="25"/>
        <end position="271"/>
    </location>
</feature>
<dbReference type="PANTHER" id="PTHR35272:SF4">
    <property type="entry name" value="THIOL:DISULFIDE INTERCHANGE PROTEIN DSBG"/>
    <property type="match status" value="1"/>
</dbReference>
<dbReference type="Gene3D" id="3.10.450.70">
    <property type="entry name" value="Disulphide bond isomerase, DsbC/G, N-terminal"/>
    <property type="match status" value="1"/>
</dbReference>
<evidence type="ECO:0000256" key="5">
    <source>
        <dbReference type="ARBA" id="ARBA00023157"/>
    </source>
</evidence>
<reference evidence="10 11" key="1">
    <citation type="submission" date="2019-07" db="EMBL/GenBank/DDBJ databases">
        <title>Diversity of Bacteria from Kongsfjorden, Arctic.</title>
        <authorList>
            <person name="Yu Y."/>
        </authorList>
    </citation>
    <scope>NUCLEOTIDE SEQUENCE [LARGE SCALE GENOMIC DNA]</scope>
    <source>
        <strain evidence="10 11">SM1922</strain>
    </source>
</reference>
<name>A0A558J172_9GAMM</name>
<evidence type="ECO:0000256" key="2">
    <source>
        <dbReference type="ARBA" id="ARBA00009813"/>
    </source>
</evidence>
<dbReference type="Proteomes" id="UP000317288">
    <property type="component" value="Unassembled WGS sequence"/>
</dbReference>
<evidence type="ECO:0000256" key="6">
    <source>
        <dbReference type="ARBA" id="ARBA00023284"/>
    </source>
</evidence>